<dbReference type="RefSeq" id="WP_203937391.1">
    <property type="nucleotide sequence ID" value="NZ_BAAAGJ010000016.1"/>
</dbReference>
<dbReference type="CDD" id="cd02440">
    <property type="entry name" value="AdoMet_MTases"/>
    <property type="match status" value="1"/>
</dbReference>
<dbReference type="SUPFAM" id="SSF53335">
    <property type="entry name" value="S-adenosyl-L-methionine-dependent methyltransferases"/>
    <property type="match status" value="1"/>
</dbReference>
<dbReference type="GO" id="GO:0008757">
    <property type="term" value="F:S-adenosylmethionine-dependent methyltransferase activity"/>
    <property type="evidence" value="ECO:0007669"/>
    <property type="project" value="InterPro"/>
</dbReference>
<dbReference type="AlphaFoldDB" id="A0A8J3Y5A0"/>
<evidence type="ECO:0000313" key="2">
    <source>
        <dbReference type="EMBL" id="GIJ02071.1"/>
    </source>
</evidence>
<reference evidence="2" key="1">
    <citation type="submission" date="2021-01" db="EMBL/GenBank/DDBJ databases">
        <title>Whole genome shotgun sequence of Spirilliplanes yamanashiensis NBRC 15828.</title>
        <authorList>
            <person name="Komaki H."/>
            <person name="Tamura T."/>
        </authorList>
    </citation>
    <scope>NUCLEOTIDE SEQUENCE</scope>
    <source>
        <strain evidence="2">NBRC 15828</strain>
    </source>
</reference>
<keyword evidence="2" id="KW-0489">Methyltransferase</keyword>
<protein>
    <submittedName>
        <fullName evidence="2">SAM-dependent methyltransferase</fullName>
    </submittedName>
</protein>
<dbReference type="Proteomes" id="UP000652013">
    <property type="component" value="Unassembled WGS sequence"/>
</dbReference>
<dbReference type="GO" id="GO:0032259">
    <property type="term" value="P:methylation"/>
    <property type="evidence" value="ECO:0007669"/>
    <property type="project" value="UniProtKB-KW"/>
</dbReference>
<comment type="caution">
    <text evidence="2">The sequence shown here is derived from an EMBL/GenBank/DDBJ whole genome shotgun (WGS) entry which is preliminary data.</text>
</comment>
<proteinExistence type="predicted"/>
<name>A0A8J3Y5A0_9ACTN</name>
<dbReference type="EMBL" id="BOOY01000008">
    <property type="protein sequence ID" value="GIJ02071.1"/>
    <property type="molecule type" value="Genomic_DNA"/>
</dbReference>
<sequence>MTHEATLRRSVGLFRAFLVEQTDPDRFYRTLADDSVAQLRRYTPLVGRTVLDVGGGPGYFTEAFAAAGATYVRLEPEAGDMPGGAAGAGVLRASGMELPIRTGAVDVCYSSNVLEHVPDPPRMLDEMVRVTRPGGTVFASFTPWWSPHGGHETAPWHYLGGEYARRRYVRRTGRQPKNRVGHSLFPFSVAAALAWARGTEGATVVDVLARYHPRWAQWIVRVPVAREVLTWNVALVLRRR</sequence>
<keyword evidence="2" id="KW-0808">Transferase</keyword>
<organism evidence="2 3">
    <name type="scientific">Spirilliplanes yamanashiensis</name>
    <dbReference type="NCBI Taxonomy" id="42233"/>
    <lineage>
        <taxon>Bacteria</taxon>
        <taxon>Bacillati</taxon>
        <taxon>Actinomycetota</taxon>
        <taxon>Actinomycetes</taxon>
        <taxon>Micromonosporales</taxon>
        <taxon>Micromonosporaceae</taxon>
        <taxon>Spirilliplanes</taxon>
    </lineage>
</organism>
<evidence type="ECO:0000259" key="1">
    <source>
        <dbReference type="Pfam" id="PF08241"/>
    </source>
</evidence>
<keyword evidence="3" id="KW-1185">Reference proteome</keyword>
<evidence type="ECO:0000313" key="3">
    <source>
        <dbReference type="Proteomes" id="UP000652013"/>
    </source>
</evidence>
<feature type="domain" description="Methyltransferase type 11" evidence="1">
    <location>
        <begin position="51"/>
        <end position="138"/>
    </location>
</feature>
<dbReference type="InterPro" id="IPR029063">
    <property type="entry name" value="SAM-dependent_MTases_sf"/>
</dbReference>
<dbReference type="Gene3D" id="3.40.50.150">
    <property type="entry name" value="Vaccinia Virus protein VP39"/>
    <property type="match status" value="1"/>
</dbReference>
<gene>
    <name evidence="2" type="ORF">Sya03_14230</name>
</gene>
<dbReference type="Pfam" id="PF08241">
    <property type="entry name" value="Methyltransf_11"/>
    <property type="match status" value="1"/>
</dbReference>
<dbReference type="InterPro" id="IPR013216">
    <property type="entry name" value="Methyltransf_11"/>
</dbReference>
<accession>A0A8J3Y5A0</accession>